<proteinExistence type="predicted"/>
<dbReference type="EMBL" id="BQNB010017122">
    <property type="protein sequence ID" value="GJT59568.1"/>
    <property type="molecule type" value="Genomic_DNA"/>
</dbReference>
<evidence type="ECO:0000313" key="3">
    <source>
        <dbReference type="Proteomes" id="UP001151760"/>
    </source>
</evidence>
<reference evidence="2" key="2">
    <citation type="submission" date="2022-01" db="EMBL/GenBank/DDBJ databases">
        <authorList>
            <person name="Yamashiro T."/>
            <person name="Shiraishi A."/>
            <person name="Satake H."/>
            <person name="Nakayama K."/>
        </authorList>
    </citation>
    <scope>NUCLEOTIDE SEQUENCE</scope>
</reference>
<feature type="compositionally biased region" description="Polar residues" evidence="1">
    <location>
        <begin position="66"/>
        <end position="75"/>
    </location>
</feature>
<comment type="caution">
    <text evidence="2">The sequence shown here is derived from an EMBL/GenBank/DDBJ whole genome shotgun (WGS) entry which is preliminary data.</text>
</comment>
<evidence type="ECO:0000256" key="1">
    <source>
        <dbReference type="SAM" id="MobiDB-lite"/>
    </source>
</evidence>
<protein>
    <recommendedName>
        <fullName evidence="4">Myb-like domain-containing protein</fullName>
    </recommendedName>
</protein>
<keyword evidence="3" id="KW-1185">Reference proteome</keyword>
<name>A0ABQ5F9M0_9ASTR</name>
<sequence>MSQQRTPQNTKRQQRKALPFMHFQRKICTHLNIWTLFQHTVHEDSSIKVATPPLKSKPTRGRQKRTAQNENASRQTAWTNEEEIALCKCWVHVSEYSSKDNAGKDARFWTEILQDKAKGLKKKGSRSSRSSSSRNDKALARLIVSELAMYNEHAIEIKEEEHLTFLEIKWREVECRNESWQCMNIDNIKKT</sequence>
<reference evidence="2" key="1">
    <citation type="journal article" date="2022" name="Int. J. Mol. Sci.">
        <title>Draft Genome of Tanacetum Coccineum: Genomic Comparison of Closely Related Tanacetum-Family Plants.</title>
        <authorList>
            <person name="Yamashiro T."/>
            <person name="Shiraishi A."/>
            <person name="Nakayama K."/>
            <person name="Satake H."/>
        </authorList>
    </citation>
    <scope>NUCLEOTIDE SEQUENCE</scope>
</reference>
<organism evidence="2 3">
    <name type="scientific">Tanacetum coccineum</name>
    <dbReference type="NCBI Taxonomy" id="301880"/>
    <lineage>
        <taxon>Eukaryota</taxon>
        <taxon>Viridiplantae</taxon>
        <taxon>Streptophyta</taxon>
        <taxon>Embryophyta</taxon>
        <taxon>Tracheophyta</taxon>
        <taxon>Spermatophyta</taxon>
        <taxon>Magnoliopsida</taxon>
        <taxon>eudicotyledons</taxon>
        <taxon>Gunneridae</taxon>
        <taxon>Pentapetalae</taxon>
        <taxon>asterids</taxon>
        <taxon>campanulids</taxon>
        <taxon>Asterales</taxon>
        <taxon>Asteraceae</taxon>
        <taxon>Asteroideae</taxon>
        <taxon>Anthemideae</taxon>
        <taxon>Anthemidinae</taxon>
        <taxon>Tanacetum</taxon>
    </lineage>
</organism>
<dbReference type="Proteomes" id="UP001151760">
    <property type="component" value="Unassembled WGS sequence"/>
</dbReference>
<evidence type="ECO:0000313" key="2">
    <source>
        <dbReference type="EMBL" id="GJT59568.1"/>
    </source>
</evidence>
<evidence type="ECO:0008006" key="4">
    <source>
        <dbReference type="Google" id="ProtNLM"/>
    </source>
</evidence>
<feature type="region of interest" description="Disordered" evidence="1">
    <location>
        <begin position="48"/>
        <end position="75"/>
    </location>
</feature>
<gene>
    <name evidence="2" type="ORF">Tco_1003101</name>
</gene>
<accession>A0ABQ5F9M0</accession>